<gene>
    <name evidence="2" type="ORF">F8568_023170</name>
</gene>
<accession>A0A6I4MF90</accession>
<dbReference type="RefSeq" id="WP_151595768.1">
    <property type="nucleotide sequence ID" value="NZ_WBMS02000018.1"/>
</dbReference>
<name>A0A6I4MF90_9ACTN</name>
<dbReference type="Proteomes" id="UP000462055">
    <property type="component" value="Unassembled WGS sequence"/>
</dbReference>
<dbReference type="Gene3D" id="3.50.30.10">
    <property type="entry name" value="Phosphohistidine domain"/>
    <property type="match status" value="1"/>
</dbReference>
<dbReference type="InterPro" id="IPR051549">
    <property type="entry name" value="PEP_Utilizing_Enz"/>
</dbReference>
<evidence type="ECO:0000259" key="1">
    <source>
        <dbReference type="Pfam" id="PF00391"/>
    </source>
</evidence>
<dbReference type="SUPFAM" id="SSF52009">
    <property type="entry name" value="Phosphohistidine domain"/>
    <property type="match status" value="1"/>
</dbReference>
<dbReference type="AlphaFoldDB" id="A0A6I4MF90"/>
<organism evidence="2 3">
    <name type="scientific">Actinomadura physcomitrii</name>
    <dbReference type="NCBI Taxonomy" id="2650748"/>
    <lineage>
        <taxon>Bacteria</taxon>
        <taxon>Bacillati</taxon>
        <taxon>Actinomycetota</taxon>
        <taxon>Actinomycetes</taxon>
        <taxon>Streptosporangiales</taxon>
        <taxon>Thermomonosporaceae</taxon>
        <taxon>Actinomadura</taxon>
    </lineage>
</organism>
<comment type="caution">
    <text evidence="2">The sequence shown here is derived from an EMBL/GenBank/DDBJ whole genome shotgun (WGS) entry which is preliminary data.</text>
</comment>
<dbReference type="EMBL" id="WBMS02000018">
    <property type="protein sequence ID" value="MWA03225.1"/>
    <property type="molecule type" value="Genomic_DNA"/>
</dbReference>
<feature type="domain" description="PEP-utilising enzyme mobile" evidence="1">
    <location>
        <begin position="503"/>
        <end position="573"/>
    </location>
</feature>
<dbReference type="GO" id="GO:0016772">
    <property type="term" value="F:transferase activity, transferring phosphorus-containing groups"/>
    <property type="evidence" value="ECO:0007669"/>
    <property type="project" value="InterPro"/>
</dbReference>
<dbReference type="InterPro" id="IPR008279">
    <property type="entry name" value="PEP-util_enz_mobile_dom"/>
</dbReference>
<reference evidence="2" key="1">
    <citation type="submission" date="2019-12" db="EMBL/GenBank/DDBJ databases">
        <title>Actinomadura physcomitrii sp. nov., a novel actinomycete isolated from moss [Physcomitrium sphaericum (Ludw) Fuernr].</title>
        <authorList>
            <person name="Zhuang X."/>
        </authorList>
    </citation>
    <scope>NUCLEOTIDE SEQUENCE [LARGE SCALE GENOMIC DNA]</scope>
    <source>
        <strain evidence="2">LD22</strain>
    </source>
</reference>
<dbReference type="PANTHER" id="PTHR43615">
    <property type="entry name" value="PHOSPHOENOLPYRUVATE SYNTHASE-RELATED"/>
    <property type="match status" value="1"/>
</dbReference>
<evidence type="ECO:0000313" key="3">
    <source>
        <dbReference type="Proteomes" id="UP000462055"/>
    </source>
</evidence>
<dbReference type="PANTHER" id="PTHR43615:SF1">
    <property type="entry name" value="PPDK_N DOMAIN-CONTAINING PROTEIN"/>
    <property type="match status" value="1"/>
</dbReference>
<evidence type="ECO:0000313" key="2">
    <source>
        <dbReference type="EMBL" id="MWA03225.1"/>
    </source>
</evidence>
<dbReference type="Pfam" id="PF00391">
    <property type="entry name" value="PEP-utilizers"/>
    <property type="match status" value="1"/>
</dbReference>
<keyword evidence="3" id="KW-1185">Reference proteome</keyword>
<sequence>MVDISRPWVVDSPISTRFPVYTRGNVGEVSSRVATPLFWSMIGGMPAEREWRRALAEFGAFDEDEFRPDAIDIQGMVHGYVYLNLSTLRVFGARMPGASPELMDRTYLGDAGGPAYVPHPDDLAPQFTERILRTVEKVFAVESRPDVEEDARTAARLRAGRPDFASLTDRDLVARQRAIMADPYAAILRRHLTMVYESSLVTGALDEALAPLDDPTLAVRLLSGLGDIASAAPAQALWRLGRMVAASPDLIAEFDTGTGGLLERLRARPERPVTAFLTAFEAFLREFGSRSTDEWEAAPATWETHPSIPLGLIDRMRLQPADREPELRSKALRAERERLTAQVRDRLSADPEAVGRFDAAMRSVAVFMAARELSKTNVIRVLHEARLPMWELGRRFVAAGHFGDRHDITMVREDELDALLDDPSSFKPVIAERWEWHRALSELEPPHIIDGEVPPVTTWPKRRDPAVTLARPGDVLTGLAACPGAATGPARIISDPSEATELEPGEILVAPMTDPGWTPLFTSAAAVVVNVGAPLSHAAIVSRELGIPCVLAVRDATKRIKNGTMLTVDGTAGTVTVH</sequence>
<proteinExistence type="predicted"/>
<dbReference type="InterPro" id="IPR036637">
    <property type="entry name" value="Phosphohistidine_dom_sf"/>
</dbReference>
<protein>
    <submittedName>
        <fullName evidence="2">Phosphoenolpyruvate-utilizing protein</fullName>
    </submittedName>
</protein>